<feature type="domain" description="Response regulatory" evidence="4">
    <location>
        <begin position="929"/>
        <end position="1080"/>
    </location>
</feature>
<dbReference type="AlphaFoldDB" id="A0A9P4IS61"/>
<dbReference type="SUPFAM" id="SSF47384">
    <property type="entry name" value="Homodimeric domain of signal transducing histidine kinase"/>
    <property type="match status" value="1"/>
</dbReference>
<dbReference type="EMBL" id="ML996092">
    <property type="protein sequence ID" value="KAF2149032.1"/>
    <property type="molecule type" value="Genomic_DNA"/>
</dbReference>
<dbReference type="InterPro" id="IPR000014">
    <property type="entry name" value="PAS"/>
</dbReference>
<dbReference type="InterPro" id="IPR003661">
    <property type="entry name" value="HisK_dim/P_dom"/>
</dbReference>
<evidence type="ECO:0000313" key="7">
    <source>
        <dbReference type="Proteomes" id="UP000799439"/>
    </source>
</evidence>
<dbReference type="Gene3D" id="3.40.50.2300">
    <property type="match status" value="1"/>
</dbReference>
<dbReference type="Pfam" id="PF00512">
    <property type="entry name" value="HisKA"/>
    <property type="match status" value="1"/>
</dbReference>
<dbReference type="PROSITE" id="PS50112">
    <property type="entry name" value="PAS"/>
    <property type="match status" value="1"/>
</dbReference>
<evidence type="ECO:0000259" key="3">
    <source>
        <dbReference type="PROSITE" id="PS50109"/>
    </source>
</evidence>
<dbReference type="GO" id="GO:0000155">
    <property type="term" value="F:phosphorelay sensor kinase activity"/>
    <property type="evidence" value="ECO:0007669"/>
    <property type="project" value="InterPro"/>
</dbReference>
<dbReference type="Gene3D" id="3.30.450.20">
    <property type="entry name" value="PAS domain"/>
    <property type="match status" value="2"/>
</dbReference>
<evidence type="ECO:0000256" key="2">
    <source>
        <dbReference type="PROSITE-ProRule" id="PRU00169"/>
    </source>
</evidence>
<dbReference type="InterPro" id="IPR036097">
    <property type="entry name" value="HisK_dim/P_sf"/>
</dbReference>
<accession>A0A9P4IS61</accession>
<name>A0A9P4IS61_9PEZI</name>
<dbReference type="PRINTS" id="PR00344">
    <property type="entry name" value="BCTRLSENSOR"/>
</dbReference>
<dbReference type="SUPFAM" id="SSF52172">
    <property type="entry name" value="CheY-like"/>
    <property type="match status" value="1"/>
</dbReference>
<feature type="domain" description="PAS" evidence="5">
    <location>
        <begin position="410"/>
        <end position="482"/>
    </location>
</feature>
<dbReference type="InterPro" id="IPR035965">
    <property type="entry name" value="PAS-like_dom_sf"/>
</dbReference>
<dbReference type="CDD" id="cd17546">
    <property type="entry name" value="REC_hyHK_CKI1_RcsC-like"/>
    <property type="match status" value="1"/>
</dbReference>
<comment type="caution">
    <text evidence="6">The sequence shown here is derived from an EMBL/GenBank/DDBJ whole genome shotgun (WGS) entry which is preliminary data.</text>
</comment>
<dbReference type="InterPro" id="IPR005467">
    <property type="entry name" value="His_kinase_dom"/>
</dbReference>
<evidence type="ECO:0008006" key="8">
    <source>
        <dbReference type="Google" id="ProtNLM"/>
    </source>
</evidence>
<dbReference type="SMART" id="SM00448">
    <property type="entry name" value="REC"/>
    <property type="match status" value="1"/>
</dbReference>
<dbReference type="InterPro" id="IPR004358">
    <property type="entry name" value="Sig_transdc_His_kin-like_C"/>
</dbReference>
<dbReference type="SUPFAM" id="SSF55785">
    <property type="entry name" value="PYP-like sensor domain (PAS domain)"/>
    <property type="match status" value="1"/>
</dbReference>
<sequence length="1136" mass="125712">MPLRKPPSTLCLREPDPWDAGARELGWTRYKDMQLTAHQKRIASYPWHETTLGDISTWSISHKLAVSASTMNPNPRCLYWGPNLVSMYNEHCIPIFGMKHPGFLGQNPADVWPETWAAAEPFALRAMHQGKPSRQDNLQLFINRRGYLEEAFFDSVWLPIPGVDSEDNGVLNQFTEVTDSCIAKRQQNLVTLINDRVQHVDNIYEFWTTIMSSLQEDPSDVAYAILFTPEGLGSPAQPQTSSPSLGGFNSTEYTLRDQIGFLESPFDSDFQFTLRSRTDSSEQLIDAMRHAYATDKIVIMDQATGTLPSYLNVASPDRGFGDTVTSAAVLAISSMHQGAPSAFLILGLNPRRPVDDRSRAFAQVIRDCLVKGSSIANLPSHARRHQKQMDELHQSLLARLHESNLESRRLSARFQRISDAAPIGMFIGSADARQTLYVNDEYLKLMGTTREKLKIPMSWLENIFEEDVERVKAAMTQTAKELQTITLEFRTKINFQVVDEVTGHPISVPRHLMVTCMPEFDEHGNVSCIQGWLLNVSQERFTQRLLNSRLEEVTASKQNAENFIDMVSHEMRNPLSAILQSADGVVSLLETSDHMEKRRLSISAETVESVLDASQTIILCAQHQKRIVDDILTLSKLDANLLVISPDKANPAKLLPKALKMFEAQLVRSSIDVSIDIDPSVTALNIDQVMMDSSRILQIVINLLTNAIKFTSHAKKRAISLVLSASTTCPADTTGDTDVEYIPRRGSRPRNSIVDIGTGDEVYLTFMVRDTGKGLSTEEKTTLFQRFSQASPKTYKKYGGSGLGLFISRELTELQGGQIGVSSEAGKGSTFAFYVLARRWQPSTPHSELSRVESVHTPTMLESPVAYSRRESAAMFDSSARSGSVFGSMSTPPPGSPDRLHFRQNSTSNPSISLSESKDKAITTTQPMSVLIVEDNVINQKVMAKQIRAAGHTVHVANHGLEALAFLRRTTFCAHLSASDPQPDYLNQGTPPVSPTSPGPVELSVILMDLEMPILDGLSCVRQIRNMEAAGEVRGHVPVIAVTANARSEQITIALNAGMDEVVTKPFRIWQVLERAAGLVGREAKLGAPFAVRPPVLRSTASQLLDLVREDVVPVGVLTPPDEKTRADLRADSFTP</sequence>
<keyword evidence="1 2" id="KW-0597">Phosphoprotein</keyword>
<dbReference type="InterPro" id="IPR001789">
    <property type="entry name" value="Sig_transdc_resp-reg_receiver"/>
</dbReference>
<dbReference type="SMART" id="SM00388">
    <property type="entry name" value="HisKA"/>
    <property type="match status" value="1"/>
</dbReference>
<evidence type="ECO:0000259" key="5">
    <source>
        <dbReference type="PROSITE" id="PS50112"/>
    </source>
</evidence>
<dbReference type="SUPFAM" id="SSF55874">
    <property type="entry name" value="ATPase domain of HSP90 chaperone/DNA topoisomerase II/histidine kinase"/>
    <property type="match status" value="1"/>
</dbReference>
<feature type="modified residue" description="4-aspartylphosphate" evidence="2">
    <location>
        <position position="1009"/>
    </location>
</feature>
<dbReference type="PANTHER" id="PTHR43719:SF30">
    <property type="entry name" value="TWO-COMPONENT SYSTEM RESPONSE REGULATOR"/>
    <property type="match status" value="1"/>
</dbReference>
<dbReference type="Pfam" id="PF00072">
    <property type="entry name" value="Response_reg"/>
    <property type="match status" value="1"/>
</dbReference>
<gene>
    <name evidence="6" type="ORF">K461DRAFT_231689</name>
</gene>
<feature type="domain" description="Histidine kinase" evidence="3">
    <location>
        <begin position="566"/>
        <end position="839"/>
    </location>
</feature>
<dbReference type="PANTHER" id="PTHR43719">
    <property type="entry name" value="TWO-COMPONENT HISTIDINE KINASE"/>
    <property type="match status" value="1"/>
</dbReference>
<dbReference type="InterPro" id="IPR003594">
    <property type="entry name" value="HATPase_dom"/>
</dbReference>
<dbReference type="InterPro" id="IPR050956">
    <property type="entry name" value="2C_system_His_kinase"/>
</dbReference>
<dbReference type="Pfam" id="PF02518">
    <property type="entry name" value="HATPase_c"/>
    <property type="match status" value="1"/>
</dbReference>
<evidence type="ECO:0000256" key="1">
    <source>
        <dbReference type="ARBA" id="ARBA00022553"/>
    </source>
</evidence>
<dbReference type="SMART" id="SM00387">
    <property type="entry name" value="HATPase_c"/>
    <property type="match status" value="1"/>
</dbReference>
<evidence type="ECO:0000313" key="6">
    <source>
        <dbReference type="EMBL" id="KAF2149032.1"/>
    </source>
</evidence>
<organism evidence="6 7">
    <name type="scientific">Myriangium duriaei CBS 260.36</name>
    <dbReference type="NCBI Taxonomy" id="1168546"/>
    <lineage>
        <taxon>Eukaryota</taxon>
        <taxon>Fungi</taxon>
        <taxon>Dikarya</taxon>
        <taxon>Ascomycota</taxon>
        <taxon>Pezizomycotina</taxon>
        <taxon>Dothideomycetes</taxon>
        <taxon>Dothideomycetidae</taxon>
        <taxon>Myriangiales</taxon>
        <taxon>Myriangiaceae</taxon>
        <taxon>Myriangium</taxon>
    </lineage>
</organism>
<dbReference type="Gene3D" id="3.30.565.10">
    <property type="entry name" value="Histidine kinase-like ATPase, C-terminal domain"/>
    <property type="match status" value="1"/>
</dbReference>
<dbReference type="PROSITE" id="PS50109">
    <property type="entry name" value="HIS_KIN"/>
    <property type="match status" value="1"/>
</dbReference>
<keyword evidence="7" id="KW-1185">Reference proteome</keyword>
<proteinExistence type="predicted"/>
<dbReference type="PROSITE" id="PS50110">
    <property type="entry name" value="RESPONSE_REGULATORY"/>
    <property type="match status" value="1"/>
</dbReference>
<dbReference type="Proteomes" id="UP000799439">
    <property type="component" value="Unassembled WGS sequence"/>
</dbReference>
<evidence type="ECO:0000259" key="4">
    <source>
        <dbReference type="PROSITE" id="PS50110"/>
    </source>
</evidence>
<dbReference type="SMART" id="SM00091">
    <property type="entry name" value="PAS"/>
    <property type="match status" value="1"/>
</dbReference>
<dbReference type="InterPro" id="IPR036890">
    <property type="entry name" value="HATPase_C_sf"/>
</dbReference>
<dbReference type="InterPro" id="IPR011006">
    <property type="entry name" value="CheY-like_superfamily"/>
</dbReference>
<protein>
    <recommendedName>
        <fullName evidence="8">Histidine kinase</fullName>
    </recommendedName>
</protein>
<dbReference type="Gene3D" id="1.10.287.130">
    <property type="match status" value="1"/>
</dbReference>
<dbReference type="CDD" id="cd00130">
    <property type="entry name" value="PAS"/>
    <property type="match status" value="1"/>
</dbReference>
<dbReference type="OrthoDB" id="60033at2759"/>
<dbReference type="CDD" id="cd00082">
    <property type="entry name" value="HisKA"/>
    <property type="match status" value="1"/>
</dbReference>
<reference evidence="6" key="1">
    <citation type="journal article" date="2020" name="Stud. Mycol.">
        <title>101 Dothideomycetes genomes: a test case for predicting lifestyles and emergence of pathogens.</title>
        <authorList>
            <person name="Haridas S."/>
            <person name="Albert R."/>
            <person name="Binder M."/>
            <person name="Bloem J."/>
            <person name="Labutti K."/>
            <person name="Salamov A."/>
            <person name="Andreopoulos B."/>
            <person name="Baker S."/>
            <person name="Barry K."/>
            <person name="Bills G."/>
            <person name="Bluhm B."/>
            <person name="Cannon C."/>
            <person name="Castanera R."/>
            <person name="Culley D."/>
            <person name="Daum C."/>
            <person name="Ezra D."/>
            <person name="Gonzalez J."/>
            <person name="Henrissat B."/>
            <person name="Kuo A."/>
            <person name="Liang C."/>
            <person name="Lipzen A."/>
            <person name="Lutzoni F."/>
            <person name="Magnuson J."/>
            <person name="Mondo S."/>
            <person name="Nolan M."/>
            <person name="Ohm R."/>
            <person name="Pangilinan J."/>
            <person name="Park H.-J."/>
            <person name="Ramirez L."/>
            <person name="Alfaro M."/>
            <person name="Sun H."/>
            <person name="Tritt A."/>
            <person name="Yoshinaga Y."/>
            <person name="Zwiers L.-H."/>
            <person name="Turgeon B."/>
            <person name="Goodwin S."/>
            <person name="Spatafora J."/>
            <person name="Crous P."/>
            <person name="Grigoriev I."/>
        </authorList>
    </citation>
    <scope>NUCLEOTIDE SEQUENCE</scope>
    <source>
        <strain evidence="6">CBS 260.36</strain>
    </source>
</reference>